<protein>
    <submittedName>
        <fullName evidence="1">Uncharacterized protein</fullName>
    </submittedName>
</protein>
<dbReference type="AlphaFoldDB" id="A0A485A1I5"/>
<dbReference type="InterPro" id="IPR021730">
    <property type="entry name" value="YdbH"/>
</dbReference>
<accession>A0A485A1I5</accession>
<dbReference type="EMBL" id="CAADJD010000001">
    <property type="protein sequence ID" value="VFS54802.1"/>
    <property type="molecule type" value="Genomic_DNA"/>
</dbReference>
<dbReference type="Proteomes" id="UP000401081">
    <property type="component" value="Unassembled WGS sequence"/>
</dbReference>
<organism evidence="1 2">
    <name type="scientific">Kluyvera cryocrescens</name>
    <name type="common">Kluyvera citrophila</name>
    <dbReference type="NCBI Taxonomy" id="580"/>
    <lineage>
        <taxon>Bacteria</taxon>
        <taxon>Pseudomonadati</taxon>
        <taxon>Pseudomonadota</taxon>
        <taxon>Gammaproteobacteria</taxon>
        <taxon>Enterobacterales</taxon>
        <taxon>Enterobacteriaceae</taxon>
        <taxon>Kluyvera</taxon>
    </lineage>
</organism>
<keyword evidence="2" id="KW-1185">Reference proteome</keyword>
<reference evidence="1 2" key="1">
    <citation type="submission" date="2019-03" db="EMBL/GenBank/DDBJ databases">
        <authorList>
            <consortium name="Pathogen Informatics"/>
        </authorList>
    </citation>
    <scope>NUCLEOTIDE SEQUENCE [LARGE SCALE GENOMIC DNA]</scope>
    <source>
        <strain evidence="1 2">NCTC12993</strain>
    </source>
</reference>
<proteinExistence type="predicted"/>
<name>A0A485A1I5_KLUCR</name>
<evidence type="ECO:0000313" key="2">
    <source>
        <dbReference type="Proteomes" id="UP000401081"/>
    </source>
</evidence>
<evidence type="ECO:0000313" key="1">
    <source>
        <dbReference type="EMBL" id="VFS54802.1"/>
    </source>
</evidence>
<dbReference type="Pfam" id="PF11739">
    <property type="entry name" value="YdbH-like"/>
    <property type="match status" value="1"/>
</dbReference>
<sequence>MPLQLTGEAKQGDLILYAKLPAHLSGPLMTPMLAFQPGALLRSRGRVIDALNIDDVRWPLAGGEDLDPRNRWAITGDSARHEQQTGDFVLHLDGQADNFMPDKRYLAVAILGRRTLHADASSLGRYGNR</sequence>
<gene>
    <name evidence="1" type="ORF">NCTC12993_00028</name>
</gene>